<reference evidence="4" key="2">
    <citation type="submission" date="2021-01" db="UniProtKB">
        <authorList>
            <consortium name="EnsemblMetazoa"/>
        </authorList>
    </citation>
    <scope>IDENTIFICATION</scope>
</reference>
<keyword evidence="5" id="KW-1185">Reference proteome</keyword>
<organism evidence="4 5">
    <name type="scientific">Strongylocentrotus purpuratus</name>
    <name type="common">Purple sea urchin</name>
    <dbReference type="NCBI Taxonomy" id="7668"/>
    <lineage>
        <taxon>Eukaryota</taxon>
        <taxon>Metazoa</taxon>
        <taxon>Echinodermata</taxon>
        <taxon>Eleutherozoa</taxon>
        <taxon>Echinozoa</taxon>
        <taxon>Echinoidea</taxon>
        <taxon>Euechinoidea</taxon>
        <taxon>Echinacea</taxon>
        <taxon>Camarodonta</taxon>
        <taxon>Echinidea</taxon>
        <taxon>Strongylocentrotidae</taxon>
        <taxon>Strongylocentrotus</taxon>
    </lineage>
</organism>
<dbReference type="PRINTS" id="PR00633">
    <property type="entry name" value="RCCNDNSATION"/>
</dbReference>
<dbReference type="PANTHER" id="PTHR22872:SF10">
    <property type="entry name" value="ULTRAVIOLET-B RECEPTOR UVR8"/>
    <property type="match status" value="1"/>
</dbReference>
<feature type="repeat" description="RCC1" evidence="2">
    <location>
        <begin position="98"/>
        <end position="150"/>
    </location>
</feature>
<dbReference type="InterPro" id="IPR000210">
    <property type="entry name" value="BTB/POZ_dom"/>
</dbReference>
<dbReference type="InterPro" id="IPR000408">
    <property type="entry name" value="Reg_chr_condens"/>
</dbReference>
<dbReference type="SUPFAM" id="SSF50985">
    <property type="entry name" value="RCC1/BLIP-II"/>
    <property type="match status" value="1"/>
</dbReference>
<dbReference type="AlphaFoldDB" id="A0A7M7HLW7"/>
<sequence length="536" mass="58228">MTNVYDVAKWPIFALLADDLVVSGVKLACVFGSAGNEAIYVTKDDEVFAFGNNHNACLGLGDVMSSLTPRKIEGLCKKGMFALAFGSGPHVVAATENGEIYSWGHNGYCQLGNGTTNQGLLPHRITGNLGSCKISQIACGSHHSLVLTDRGEVFAWGYNNCGQVGSGATANISTPRKVVSVLGGKRVVSIACGQTSSLAVVDSGEVYGWGYNGNGQLGLGNNVNQPSPCKVSSLNGLIISQAACGYAHSMALSDEGNIYTWGANSYGQLGTGNKANLCGAAKIGESIGRFIDIAATHYAHISAAMTQTGKVYMWGQCRGQSITSPMETRFTCLDDVFACFSTPAVTYRPLTFENFIGRRSLEETLSLAFDNQETSDLKFLVEGKNIHVHKALLKIRCLHFRSMFQSHWDEDGKDLIEITQFTYPVYHAFLEYLYTDSVSLPPQDAIGLLDLANSYCETHLKKQCERIIKQGINVDNVAILLEAAIRYVAQDLQAFCFKFAVNHLTAVVKTDAFKKLDEVYMKDFIQKAGEWGAFKY</sequence>
<dbReference type="OMA" id="TSKVYMW"/>
<dbReference type="SUPFAM" id="SSF54695">
    <property type="entry name" value="POZ domain"/>
    <property type="match status" value="1"/>
</dbReference>
<dbReference type="InterPro" id="IPR011333">
    <property type="entry name" value="SKP1/BTB/POZ_sf"/>
</dbReference>
<dbReference type="KEGG" id="spu:576886"/>
<dbReference type="CDD" id="cd18498">
    <property type="entry name" value="BACK_RCBTB1_2"/>
    <property type="match status" value="1"/>
</dbReference>
<dbReference type="PANTHER" id="PTHR22872">
    <property type="entry name" value="BTK-BINDING PROTEIN-RELATED"/>
    <property type="match status" value="1"/>
</dbReference>
<dbReference type="InterPro" id="IPR009091">
    <property type="entry name" value="RCC1/BLIP-II"/>
</dbReference>
<reference evidence="5" key="1">
    <citation type="submission" date="2015-02" db="EMBL/GenBank/DDBJ databases">
        <title>Genome sequencing for Strongylocentrotus purpuratus.</title>
        <authorList>
            <person name="Murali S."/>
            <person name="Liu Y."/>
            <person name="Vee V."/>
            <person name="English A."/>
            <person name="Wang M."/>
            <person name="Skinner E."/>
            <person name="Han Y."/>
            <person name="Muzny D.M."/>
            <person name="Worley K.C."/>
            <person name="Gibbs R.A."/>
        </authorList>
    </citation>
    <scope>NUCLEOTIDE SEQUENCE</scope>
</reference>
<dbReference type="EnsemblMetazoa" id="XM_011667191">
    <property type="protein sequence ID" value="XP_011665493"/>
    <property type="gene ID" value="LOC576886"/>
</dbReference>
<dbReference type="CDD" id="cd18298">
    <property type="entry name" value="BTB_POZ_RCBTB1_2"/>
    <property type="match status" value="1"/>
</dbReference>
<dbReference type="PROSITE" id="PS00626">
    <property type="entry name" value="RCC1_2"/>
    <property type="match status" value="1"/>
</dbReference>
<dbReference type="Proteomes" id="UP000007110">
    <property type="component" value="Unassembled WGS sequence"/>
</dbReference>
<feature type="domain" description="BTB" evidence="3">
    <location>
        <begin position="375"/>
        <end position="442"/>
    </location>
</feature>
<dbReference type="Pfam" id="PF25390">
    <property type="entry name" value="WD40_RLD"/>
    <property type="match status" value="1"/>
</dbReference>
<protein>
    <recommendedName>
        <fullName evidence="3">BTB domain-containing protein</fullName>
    </recommendedName>
</protein>
<evidence type="ECO:0000259" key="3">
    <source>
        <dbReference type="PROSITE" id="PS50097"/>
    </source>
</evidence>
<name>A0A7M7HLW7_STRPU</name>
<dbReference type="FunCoup" id="A0A7M7HLW7">
    <property type="interactions" value="400"/>
</dbReference>
<feature type="repeat" description="RCC1" evidence="2">
    <location>
        <begin position="204"/>
        <end position="255"/>
    </location>
</feature>
<dbReference type="PROSITE" id="PS50097">
    <property type="entry name" value="BTB"/>
    <property type="match status" value="1"/>
</dbReference>
<dbReference type="Pfam" id="PF00651">
    <property type="entry name" value="BTB"/>
    <property type="match status" value="1"/>
</dbReference>
<dbReference type="PROSITE" id="PS50012">
    <property type="entry name" value="RCC1_3"/>
    <property type="match status" value="5"/>
</dbReference>
<dbReference type="SMART" id="SM00225">
    <property type="entry name" value="BTB"/>
    <property type="match status" value="1"/>
</dbReference>
<feature type="repeat" description="RCC1" evidence="2">
    <location>
        <begin position="256"/>
        <end position="306"/>
    </location>
</feature>
<dbReference type="Gene3D" id="1.25.40.420">
    <property type="match status" value="1"/>
</dbReference>
<feature type="repeat" description="RCC1" evidence="2">
    <location>
        <begin position="151"/>
        <end position="203"/>
    </location>
</feature>
<dbReference type="InParanoid" id="A0A7M7HLW7"/>
<dbReference type="OrthoDB" id="10051363at2759"/>
<evidence type="ECO:0000256" key="2">
    <source>
        <dbReference type="PROSITE-ProRule" id="PRU00235"/>
    </source>
</evidence>
<dbReference type="GeneID" id="576886"/>
<dbReference type="Gene3D" id="2.130.10.30">
    <property type="entry name" value="Regulator of chromosome condensation 1/beta-lactamase-inhibitor protein II"/>
    <property type="match status" value="2"/>
</dbReference>
<evidence type="ECO:0000256" key="1">
    <source>
        <dbReference type="ARBA" id="ARBA00022737"/>
    </source>
</evidence>
<keyword evidence="1" id="KW-0677">Repeat</keyword>
<evidence type="ECO:0000313" key="4">
    <source>
        <dbReference type="EnsemblMetazoa" id="XP_011665493"/>
    </source>
</evidence>
<dbReference type="Gene3D" id="3.30.710.10">
    <property type="entry name" value="Potassium Channel Kv1.1, Chain A"/>
    <property type="match status" value="1"/>
</dbReference>
<accession>A0A7M7HLW7</accession>
<dbReference type="GO" id="GO:0005737">
    <property type="term" value="C:cytoplasm"/>
    <property type="evidence" value="ECO:0000318"/>
    <property type="project" value="GO_Central"/>
</dbReference>
<evidence type="ECO:0000313" key="5">
    <source>
        <dbReference type="Proteomes" id="UP000007110"/>
    </source>
</evidence>
<dbReference type="InterPro" id="IPR051625">
    <property type="entry name" value="Signaling_Regulatory_Domain"/>
</dbReference>
<feature type="repeat" description="RCC1" evidence="2">
    <location>
        <begin position="45"/>
        <end position="97"/>
    </location>
</feature>
<proteinExistence type="predicted"/>
<dbReference type="InterPro" id="IPR058923">
    <property type="entry name" value="RCC1-like_dom"/>
</dbReference>
<dbReference type="RefSeq" id="XP_011665493.1">
    <property type="nucleotide sequence ID" value="XM_011667191.2"/>
</dbReference>